<dbReference type="Gene3D" id="2.40.160.50">
    <property type="entry name" value="membrane protein fhac: a member of the omp85/tpsb transporter family"/>
    <property type="match status" value="1"/>
</dbReference>
<dbReference type="STRING" id="1429083.GCA_001885685_01187"/>
<keyword evidence="2 4" id="KW-0442">Lipid degradation</keyword>
<dbReference type="RefSeq" id="WP_083394340.1">
    <property type="nucleotide sequence ID" value="NZ_FOAS01000015.1"/>
</dbReference>
<dbReference type="PROSITE" id="PS51635">
    <property type="entry name" value="PNPLA"/>
    <property type="match status" value="1"/>
</dbReference>
<proteinExistence type="predicted"/>
<keyword evidence="7" id="KW-1185">Reference proteome</keyword>
<feature type="short sequence motif" description="GXSXG" evidence="4">
    <location>
        <begin position="71"/>
        <end position="75"/>
    </location>
</feature>
<gene>
    <name evidence="6" type="ORF">SAMN05216214_11559</name>
</gene>
<dbReference type="InterPro" id="IPR016035">
    <property type="entry name" value="Acyl_Trfase/lysoPLipase"/>
</dbReference>
<reference evidence="6 7" key="1">
    <citation type="submission" date="2016-10" db="EMBL/GenBank/DDBJ databases">
        <authorList>
            <person name="de Groot N.N."/>
        </authorList>
    </citation>
    <scope>NUCLEOTIDE SEQUENCE [LARGE SCALE GENOMIC DNA]</scope>
    <source>
        <strain evidence="6 7">JCM 19513</strain>
    </source>
</reference>
<dbReference type="InterPro" id="IPR050301">
    <property type="entry name" value="NTE"/>
</dbReference>
<dbReference type="SUPFAM" id="SSF52151">
    <property type="entry name" value="FabD/lysophospholipase-like"/>
    <property type="match status" value="1"/>
</dbReference>
<evidence type="ECO:0000313" key="6">
    <source>
        <dbReference type="EMBL" id="SEL61681.1"/>
    </source>
</evidence>
<dbReference type="InterPro" id="IPR002641">
    <property type="entry name" value="PNPLA_dom"/>
</dbReference>
<feature type="active site" description="Proton acceptor" evidence="4">
    <location>
        <position position="220"/>
    </location>
</feature>
<evidence type="ECO:0000256" key="3">
    <source>
        <dbReference type="ARBA" id="ARBA00023098"/>
    </source>
</evidence>
<feature type="short sequence motif" description="DGA/G" evidence="4">
    <location>
        <begin position="220"/>
        <end position="222"/>
    </location>
</feature>
<keyword evidence="1 4" id="KW-0378">Hydrolase</keyword>
<sequence>MTAALFTRLQSVWLRFAAVLLACGLSLLPSAHANEHKLGLVLSGGAARGLAHIGVLKALEEQGVRIHAIAGTSMGAVVGGLYAAGYSAAELETLAIELNWAQVLSDQPPRRSVPYRRKQDDRDFLSKLRFPFRADGTLGLPLGVIQGQNLDLVLQSLLLHVPNTQSFDKLPIPFRAVATNIATGEMVVFKQGSLPAAIRASMSIPAAFAPLELNGRLLVDGGMVNNIPVDVARAMGVDAVIAVDIGSPLAKTDELGSVLDVMNQSITLMTRKNAEAQIATLQPERDVLLTPALNGMASVDFSQARFAMRAGYLAAQGASAQIAARFASGQALPVVERQERRPIIHAIRIINNSPISDAVIRSHIDQPLNEPLNLHGLQGDMATLYGLEYFDQIHYRVEKGPEGNVLVLEAKARRAGIHYLNPGISLADDFDGGSSYTLGASFRLNGINDLGGEWLTRLRLGDRRELYSELYQPLDYGSRYFVAPYVHFDSRNIDILEELDPVAEYKVNKYATGLNVGRQISNNGEIRFGVGQEWGDARVRVGLPEFPSIDFDQGYYDLRYSFDSVDSVDFPSSGQELALHARQYDQSLGARERYRQWLIEANVPWAITDRTTVLFGGKYGRSLDDQPAALSDFHLGGLAELSGFQPEALSAQNISLARAVVYRRLGERSFLPLDFPVYVGGSLEVGRAWYNEQDNDTGYIQAGSVFLGFVTPFGPLIMGMGANDENQRALYMSLGRPF</sequence>
<evidence type="ECO:0000256" key="4">
    <source>
        <dbReference type="PROSITE-ProRule" id="PRU01161"/>
    </source>
</evidence>
<evidence type="ECO:0000256" key="2">
    <source>
        <dbReference type="ARBA" id="ARBA00022963"/>
    </source>
</evidence>
<evidence type="ECO:0000256" key="1">
    <source>
        <dbReference type="ARBA" id="ARBA00022801"/>
    </source>
</evidence>
<dbReference type="CDD" id="cd07205">
    <property type="entry name" value="Pat_PNPLA6_PNPLA7_NTE1_like"/>
    <property type="match status" value="1"/>
</dbReference>
<feature type="domain" description="PNPLA" evidence="5">
    <location>
        <begin position="40"/>
        <end position="233"/>
    </location>
</feature>
<feature type="active site" description="Nucleophile" evidence="4">
    <location>
        <position position="73"/>
    </location>
</feature>
<dbReference type="PANTHER" id="PTHR14226">
    <property type="entry name" value="NEUROPATHY TARGET ESTERASE/SWISS CHEESE D.MELANOGASTER"/>
    <property type="match status" value="1"/>
</dbReference>
<evidence type="ECO:0000259" key="5">
    <source>
        <dbReference type="PROSITE" id="PS51635"/>
    </source>
</evidence>
<dbReference type="GO" id="GO:0016787">
    <property type="term" value="F:hydrolase activity"/>
    <property type="evidence" value="ECO:0007669"/>
    <property type="project" value="UniProtKB-UniRule"/>
</dbReference>
<dbReference type="PANTHER" id="PTHR14226:SF29">
    <property type="entry name" value="NEUROPATHY TARGET ESTERASE SWS"/>
    <property type="match status" value="1"/>
</dbReference>
<dbReference type="Proteomes" id="UP000185766">
    <property type="component" value="Unassembled WGS sequence"/>
</dbReference>
<dbReference type="Gene3D" id="3.10.20.310">
    <property type="entry name" value="membrane protein fhac"/>
    <property type="match status" value="1"/>
</dbReference>
<name>A0A1H7RN69_9GAMM</name>
<dbReference type="EMBL" id="FOAS01000015">
    <property type="protein sequence ID" value="SEL61681.1"/>
    <property type="molecule type" value="Genomic_DNA"/>
</dbReference>
<comment type="caution">
    <text evidence="4">Lacks conserved residue(s) required for the propagation of feature annotation.</text>
</comment>
<dbReference type="AlphaFoldDB" id="A0A1H7RN69"/>
<dbReference type="Pfam" id="PF01734">
    <property type="entry name" value="Patatin"/>
    <property type="match status" value="1"/>
</dbReference>
<protein>
    <submittedName>
        <fullName evidence="6">NTE family protein</fullName>
    </submittedName>
</protein>
<organism evidence="6 7">
    <name type="scientific">Atopomonas hussainii</name>
    <dbReference type="NCBI Taxonomy" id="1429083"/>
    <lineage>
        <taxon>Bacteria</taxon>
        <taxon>Pseudomonadati</taxon>
        <taxon>Pseudomonadota</taxon>
        <taxon>Gammaproteobacteria</taxon>
        <taxon>Pseudomonadales</taxon>
        <taxon>Pseudomonadaceae</taxon>
        <taxon>Atopomonas</taxon>
    </lineage>
</organism>
<accession>A0A1H7RN69</accession>
<evidence type="ECO:0000313" key="7">
    <source>
        <dbReference type="Proteomes" id="UP000185766"/>
    </source>
</evidence>
<dbReference type="GO" id="GO:0016042">
    <property type="term" value="P:lipid catabolic process"/>
    <property type="evidence" value="ECO:0007669"/>
    <property type="project" value="UniProtKB-UniRule"/>
</dbReference>
<keyword evidence="3 4" id="KW-0443">Lipid metabolism</keyword>
<dbReference type="Gene3D" id="3.40.1090.10">
    <property type="entry name" value="Cytosolic phospholipase A2 catalytic domain"/>
    <property type="match status" value="2"/>
</dbReference>